<evidence type="ECO:0000313" key="1">
    <source>
        <dbReference type="EMBL" id="KAK2175559.1"/>
    </source>
</evidence>
<keyword evidence="2" id="KW-1185">Reference proteome</keyword>
<reference evidence="1" key="1">
    <citation type="journal article" date="2023" name="Mol. Biol. Evol.">
        <title>Third-Generation Sequencing Reveals the Adaptive Role of the Epigenome in Three Deep-Sea Polychaetes.</title>
        <authorList>
            <person name="Perez M."/>
            <person name="Aroh O."/>
            <person name="Sun Y."/>
            <person name="Lan Y."/>
            <person name="Juniper S.K."/>
            <person name="Young C.R."/>
            <person name="Angers B."/>
            <person name="Qian P.Y."/>
        </authorList>
    </citation>
    <scope>NUCLEOTIDE SEQUENCE</scope>
    <source>
        <strain evidence="1">R07B-5</strain>
    </source>
</reference>
<protein>
    <submittedName>
        <fullName evidence="1">Uncharacterized protein</fullName>
    </submittedName>
</protein>
<name>A0AAD9KQM8_RIDPI</name>
<dbReference type="EMBL" id="JAODUO010000723">
    <property type="protein sequence ID" value="KAK2175559.1"/>
    <property type="molecule type" value="Genomic_DNA"/>
</dbReference>
<proteinExistence type="predicted"/>
<dbReference type="AlphaFoldDB" id="A0AAD9KQM8"/>
<gene>
    <name evidence="1" type="ORF">NP493_726g01005</name>
</gene>
<sequence>MKISSIIKCYQGKNIESNKNITGTHAFRRESYAHIYIHTHIITKHEICSAIFDLFQLRQ</sequence>
<organism evidence="1 2">
    <name type="scientific">Ridgeia piscesae</name>
    <name type="common">Tubeworm</name>
    <dbReference type="NCBI Taxonomy" id="27915"/>
    <lineage>
        <taxon>Eukaryota</taxon>
        <taxon>Metazoa</taxon>
        <taxon>Spiralia</taxon>
        <taxon>Lophotrochozoa</taxon>
        <taxon>Annelida</taxon>
        <taxon>Polychaeta</taxon>
        <taxon>Sedentaria</taxon>
        <taxon>Canalipalpata</taxon>
        <taxon>Sabellida</taxon>
        <taxon>Siboglinidae</taxon>
        <taxon>Ridgeia</taxon>
    </lineage>
</organism>
<evidence type="ECO:0000313" key="2">
    <source>
        <dbReference type="Proteomes" id="UP001209878"/>
    </source>
</evidence>
<comment type="caution">
    <text evidence="1">The sequence shown here is derived from an EMBL/GenBank/DDBJ whole genome shotgun (WGS) entry which is preliminary data.</text>
</comment>
<accession>A0AAD9KQM8</accession>
<dbReference type="Proteomes" id="UP001209878">
    <property type="component" value="Unassembled WGS sequence"/>
</dbReference>